<evidence type="ECO:0000256" key="9">
    <source>
        <dbReference type="SAM" id="Phobius"/>
    </source>
</evidence>
<dbReference type="InterPro" id="IPR011527">
    <property type="entry name" value="ABC1_TM_dom"/>
</dbReference>
<dbReference type="GO" id="GO:0016887">
    <property type="term" value="F:ATP hydrolysis activity"/>
    <property type="evidence" value="ECO:0007669"/>
    <property type="project" value="InterPro"/>
</dbReference>
<feature type="transmembrane region" description="Helical" evidence="9">
    <location>
        <begin position="135"/>
        <end position="153"/>
    </location>
</feature>
<evidence type="ECO:0000256" key="4">
    <source>
        <dbReference type="ARBA" id="ARBA00022692"/>
    </source>
</evidence>
<keyword evidence="8 9" id="KW-0472">Membrane</keyword>
<dbReference type="EMBL" id="FMUR01000013">
    <property type="protein sequence ID" value="SCY34273.1"/>
    <property type="molecule type" value="Genomic_DNA"/>
</dbReference>
<keyword evidence="6 12" id="KW-0067">ATP-binding</keyword>
<keyword evidence="5" id="KW-0547">Nucleotide-binding</keyword>
<keyword evidence="13" id="KW-1185">Reference proteome</keyword>
<dbReference type="InterPro" id="IPR027417">
    <property type="entry name" value="P-loop_NTPase"/>
</dbReference>
<feature type="transmembrane region" description="Helical" evidence="9">
    <location>
        <begin position="159"/>
        <end position="179"/>
    </location>
</feature>
<evidence type="ECO:0000259" key="11">
    <source>
        <dbReference type="PROSITE" id="PS50929"/>
    </source>
</evidence>
<evidence type="ECO:0000313" key="12">
    <source>
        <dbReference type="EMBL" id="SCY34273.1"/>
    </source>
</evidence>
<name>A0A1G5F4W3_9FIRM</name>
<feature type="transmembrane region" description="Helical" evidence="9">
    <location>
        <begin position="56"/>
        <end position="74"/>
    </location>
</feature>
<dbReference type="Gene3D" id="1.20.1560.10">
    <property type="entry name" value="ABC transporter type 1, transmembrane domain"/>
    <property type="match status" value="1"/>
</dbReference>
<dbReference type="OrthoDB" id="9762778at2"/>
<comment type="subcellular location">
    <subcellularLocation>
        <location evidence="1">Cell membrane</location>
        <topology evidence="1">Multi-pass membrane protein</topology>
    </subcellularLocation>
</comment>
<evidence type="ECO:0000256" key="2">
    <source>
        <dbReference type="ARBA" id="ARBA00022448"/>
    </source>
</evidence>
<evidence type="ECO:0000256" key="3">
    <source>
        <dbReference type="ARBA" id="ARBA00022475"/>
    </source>
</evidence>
<dbReference type="GO" id="GO:0140359">
    <property type="term" value="F:ABC-type transporter activity"/>
    <property type="evidence" value="ECO:0007669"/>
    <property type="project" value="InterPro"/>
</dbReference>
<dbReference type="CDD" id="cd07346">
    <property type="entry name" value="ABC_6TM_exporters"/>
    <property type="match status" value="1"/>
</dbReference>
<dbReference type="SMART" id="SM00382">
    <property type="entry name" value="AAA"/>
    <property type="match status" value="1"/>
</dbReference>
<reference evidence="13" key="1">
    <citation type="submission" date="2016-10" db="EMBL/GenBank/DDBJ databases">
        <authorList>
            <person name="Varghese N."/>
            <person name="Submissions S."/>
        </authorList>
    </citation>
    <scope>NUCLEOTIDE SEQUENCE [LARGE SCALE GENOMIC DNA]</scope>
    <source>
        <strain evidence="13">XBD2006</strain>
    </source>
</reference>
<dbReference type="PANTHER" id="PTHR24221">
    <property type="entry name" value="ATP-BINDING CASSETTE SUB-FAMILY B"/>
    <property type="match status" value="1"/>
</dbReference>
<dbReference type="Proteomes" id="UP000183047">
    <property type="component" value="Unassembled WGS sequence"/>
</dbReference>
<dbReference type="InterPro" id="IPR039421">
    <property type="entry name" value="Type_1_exporter"/>
</dbReference>
<keyword evidence="4 9" id="KW-0812">Transmembrane</keyword>
<dbReference type="InterPro" id="IPR003593">
    <property type="entry name" value="AAA+_ATPase"/>
</dbReference>
<dbReference type="GO" id="GO:0005886">
    <property type="term" value="C:plasma membrane"/>
    <property type="evidence" value="ECO:0007669"/>
    <property type="project" value="UniProtKB-SubCell"/>
</dbReference>
<evidence type="ECO:0000256" key="8">
    <source>
        <dbReference type="ARBA" id="ARBA00023136"/>
    </source>
</evidence>
<dbReference type="AlphaFoldDB" id="A0A1G5F4W3"/>
<dbReference type="PROSITE" id="PS50893">
    <property type="entry name" value="ABC_TRANSPORTER_2"/>
    <property type="match status" value="1"/>
</dbReference>
<evidence type="ECO:0000256" key="7">
    <source>
        <dbReference type="ARBA" id="ARBA00022989"/>
    </source>
</evidence>
<dbReference type="SUPFAM" id="SSF52540">
    <property type="entry name" value="P-loop containing nucleoside triphosphate hydrolases"/>
    <property type="match status" value="1"/>
</dbReference>
<protein>
    <submittedName>
        <fullName evidence="12">ATP-binding cassette, subfamily B</fullName>
    </submittedName>
</protein>
<feature type="transmembrane region" description="Helical" evidence="9">
    <location>
        <begin position="250"/>
        <end position="269"/>
    </location>
</feature>
<keyword evidence="3" id="KW-1003">Cell membrane</keyword>
<dbReference type="RefSeq" id="WP_034469159.1">
    <property type="nucleotide sequence ID" value="NZ_FMUR01000013.1"/>
</dbReference>
<dbReference type="InterPro" id="IPR017871">
    <property type="entry name" value="ABC_transporter-like_CS"/>
</dbReference>
<dbReference type="GO" id="GO:0005524">
    <property type="term" value="F:ATP binding"/>
    <property type="evidence" value="ECO:0007669"/>
    <property type="project" value="UniProtKB-KW"/>
</dbReference>
<dbReference type="PROSITE" id="PS00211">
    <property type="entry name" value="ABC_TRANSPORTER_1"/>
    <property type="match status" value="1"/>
</dbReference>
<evidence type="ECO:0000256" key="5">
    <source>
        <dbReference type="ARBA" id="ARBA00022741"/>
    </source>
</evidence>
<dbReference type="GO" id="GO:0034040">
    <property type="term" value="F:ATPase-coupled lipid transmembrane transporter activity"/>
    <property type="evidence" value="ECO:0007669"/>
    <property type="project" value="TreeGrafter"/>
</dbReference>
<feature type="domain" description="ABC transmembrane type-1" evidence="11">
    <location>
        <begin position="24"/>
        <end position="294"/>
    </location>
</feature>
<sequence length="551" mass="61669">MIKQIRRIIRLAGKYKTRIRLAYLFSLLRAICTYGPYSLSVYIIKLLYENKMTMEKVGMLIAVMAALFVGQVFFSYMSDRLQSTAGYLLFSDLRISLGEKLRHMPMGFFTDGNIGKISTVLAVDMGFIETNCMNTISSFVGDICSEILVISFMTFLHPLLGAFTLLMSLVIVLIGNISMRHEQAEADGKQELNEELSSHVLEYIEGMGVIKSYNMVDRESTDIENAFEKMKDECIAFEKKVTPSLRIMEFANAVGVLLLISLCIRLFGIGEIERFRALAVCMFSFGVFRPIKEVYLQVTRFAVMNSSLNRMEEIFDLEVLDEKDIATIPKKAPVGVPEIEFREVSFAYEKESVLENVSFKVEKNTMAALVGPSGGGKSTVASLLTRFWDVNGGKIMIRGVDIRDVPLENLMDNISVVFQKVYLFKDSIYNNIRMGRPDATREEIIECARKARCMDFIDKLPYGIDTVIGEGGASLSGGEAQRISIARCILKDSPIVILDEATASVDADNEAYIQEAIDELCLGKTLLVIAHRLNTIKNADAVFKVENKTVA</sequence>
<dbReference type="Pfam" id="PF00664">
    <property type="entry name" value="ABC_membrane"/>
    <property type="match status" value="1"/>
</dbReference>
<evidence type="ECO:0000313" key="13">
    <source>
        <dbReference type="Proteomes" id="UP000183047"/>
    </source>
</evidence>
<dbReference type="Pfam" id="PF00005">
    <property type="entry name" value="ABC_tran"/>
    <property type="match status" value="1"/>
</dbReference>
<dbReference type="Gene3D" id="3.40.50.300">
    <property type="entry name" value="P-loop containing nucleotide triphosphate hydrolases"/>
    <property type="match status" value="1"/>
</dbReference>
<dbReference type="SUPFAM" id="SSF90123">
    <property type="entry name" value="ABC transporter transmembrane region"/>
    <property type="match status" value="1"/>
</dbReference>
<evidence type="ECO:0000259" key="10">
    <source>
        <dbReference type="PROSITE" id="PS50893"/>
    </source>
</evidence>
<feature type="domain" description="ABC transporter" evidence="10">
    <location>
        <begin position="339"/>
        <end position="551"/>
    </location>
</feature>
<dbReference type="InterPro" id="IPR036640">
    <property type="entry name" value="ABC1_TM_sf"/>
</dbReference>
<dbReference type="PANTHER" id="PTHR24221:SF397">
    <property type="entry name" value="ABC TRANSPORTER, ATP-BINDING TRANSMEMBRANE PROTEIN"/>
    <property type="match status" value="1"/>
</dbReference>
<dbReference type="InterPro" id="IPR003439">
    <property type="entry name" value="ABC_transporter-like_ATP-bd"/>
</dbReference>
<dbReference type="PROSITE" id="PS50929">
    <property type="entry name" value="ABC_TM1F"/>
    <property type="match status" value="1"/>
</dbReference>
<keyword evidence="7 9" id="KW-1133">Transmembrane helix</keyword>
<evidence type="ECO:0000256" key="1">
    <source>
        <dbReference type="ARBA" id="ARBA00004651"/>
    </source>
</evidence>
<proteinExistence type="predicted"/>
<feature type="transmembrane region" description="Helical" evidence="9">
    <location>
        <begin position="21"/>
        <end position="44"/>
    </location>
</feature>
<gene>
    <name evidence="12" type="ORF">SAMN02910451_02255</name>
</gene>
<dbReference type="FunFam" id="3.40.50.300:FF:000221">
    <property type="entry name" value="Multidrug ABC transporter ATP-binding protein"/>
    <property type="match status" value="1"/>
</dbReference>
<organism evidence="12 13">
    <name type="scientific">Butyrivibrio hungatei</name>
    <dbReference type="NCBI Taxonomy" id="185008"/>
    <lineage>
        <taxon>Bacteria</taxon>
        <taxon>Bacillati</taxon>
        <taxon>Bacillota</taxon>
        <taxon>Clostridia</taxon>
        <taxon>Lachnospirales</taxon>
        <taxon>Lachnospiraceae</taxon>
        <taxon>Butyrivibrio</taxon>
    </lineage>
</organism>
<evidence type="ECO:0000256" key="6">
    <source>
        <dbReference type="ARBA" id="ARBA00022840"/>
    </source>
</evidence>
<keyword evidence="2" id="KW-0813">Transport</keyword>
<accession>A0A1G5F4W3</accession>